<dbReference type="AlphaFoldDB" id="A0AA47P7G5"/>
<evidence type="ECO:0000313" key="2">
    <source>
        <dbReference type="Proteomes" id="UP001174136"/>
    </source>
</evidence>
<organism evidence="1 2">
    <name type="scientific">Merluccius polli</name>
    <name type="common">Benguela hake</name>
    <name type="synonym">Merluccius cadenati</name>
    <dbReference type="NCBI Taxonomy" id="89951"/>
    <lineage>
        <taxon>Eukaryota</taxon>
        <taxon>Metazoa</taxon>
        <taxon>Chordata</taxon>
        <taxon>Craniata</taxon>
        <taxon>Vertebrata</taxon>
        <taxon>Euteleostomi</taxon>
        <taxon>Actinopterygii</taxon>
        <taxon>Neopterygii</taxon>
        <taxon>Teleostei</taxon>
        <taxon>Neoteleostei</taxon>
        <taxon>Acanthomorphata</taxon>
        <taxon>Zeiogadaria</taxon>
        <taxon>Gadariae</taxon>
        <taxon>Gadiformes</taxon>
        <taxon>Gadoidei</taxon>
        <taxon>Merlucciidae</taxon>
        <taxon>Merluccius</taxon>
    </lineage>
</organism>
<gene>
    <name evidence="1" type="ORF">N1851_007868</name>
</gene>
<keyword evidence="2" id="KW-1185">Reference proteome</keyword>
<evidence type="ECO:0000313" key="1">
    <source>
        <dbReference type="EMBL" id="KAK0150995.1"/>
    </source>
</evidence>
<name>A0AA47P7G5_MERPO</name>
<comment type="caution">
    <text evidence="1">The sequence shown here is derived from an EMBL/GenBank/DDBJ whole genome shotgun (WGS) entry which is preliminary data.</text>
</comment>
<sequence>MVLSKLDYCNSALIGLPACSIKPLQMIQNAAAHIIFLEPNHIPPLDLCVPQISVFCAEPTSPPGLNLDCSRSYCLNGGMRCQTPFALPPVWTVLKNICSPSTFLSLPALSLSKLI</sequence>
<dbReference type="Proteomes" id="UP001174136">
    <property type="component" value="Unassembled WGS sequence"/>
</dbReference>
<accession>A0AA47P7G5</accession>
<proteinExistence type="predicted"/>
<dbReference type="EMBL" id="JAOPHQ010001425">
    <property type="protein sequence ID" value="KAK0150995.1"/>
    <property type="molecule type" value="Genomic_DNA"/>
</dbReference>
<reference evidence="1" key="1">
    <citation type="journal article" date="2023" name="Front. Mar. Sci.">
        <title>A new Merluccius polli reference genome to investigate the effects of global change in West African waters.</title>
        <authorList>
            <person name="Mateo J.L."/>
            <person name="Blanco-Fernandez C."/>
            <person name="Garcia-Vazquez E."/>
            <person name="Machado-Schiaffino G."/>
        </authorList>
    </citation>
    <scope>NUCLEOTIDE SEQUENCE</scope>
    <source>
        <strain evidence="1">C29</strain>
        <tissue evidence="1">Fin</tissue>
    </source>
</reference>
<protein>
    <submittedName>
        <fullName evidence="1">Uncharacterized protein</fullName>
    </submittedName>
</protein>